<evidence type="ECO:0000256" key="2">
    <source>
        <dbReference type="ARBA" id="ARBA00009808"/>
    </source>
</evidence>
<comment type="similarity">
    <text evidence="2">Belongs to the sphingosine N-acyltransferase family.</text>
</comment>
<feature type="transmembrane region" description="Helical" evidence="8">
    <location>
        <begin position="81"/>
        <end position="98"/>
    </location>
</feature>
<keyword evidence="4 8" id="KW-1133">Transmembrane helix</keyword>
<dbReference type="AlphaFoldDB" id="A0A2I2FIM9"/>
<evidence type="ECO:0000256" key="7">
    <source>
        <dbReference type="SAM" id="MobiDB-lite"/>
    </source>
</evidence>
<feature type="region of interest" description="Disordered" evidence="7">
    <location>
        <begin position="320"/>
        <end position="340"/>
    </location>
</feature>
<dbReference type="PANTHER" id="PTHR12560:SF0">
    <property type="entry name" value="LD18904P"/>
    <property type="match status" value="1"/>
</dbReference>
<evidence type="ECO:0000313" key="10">
    <source>
        <dbReference type="EMBL" id="PLB40473.1"/>
    </source>
</evidence>
<dbReference type="PANTHER" id="PTHR12560">
    <property type="entry name" value="LONGEVITY ASSURANCE FACTOR 1 LAG1"/>
    <property type="match status" value="1"/>
</dbReference>
<feature type="transmembrane region" description="Helical" evidence="8">
    <location>
        <begin position="38"/>
        <end position="60"/>
    </location>
</feature>
<name>A0A2I2FIM9_ASPCN</name>
<evidence type="ECO:0000256" key="3">
    <source>
        <dbReference type="ARBA" id="ARBA00022692"/>
    </source>
</evidence>
<dbReference type="GeneID" id="36525337"/>
<feature type="transmembrane region" description="Helical" evidence="8">
    <location>
        <begin position="284"/>
        <end position="304"/>
    </location>
</feature>
<reference evidence="10 11" key="1">
    <citation type="submission" date="2017-12" db="EMBL/GenBank/DDBJ databases">
        <authorList>
            <consortium name="DOE Joint Genome Institute"/>
            <person name="Haridas S."/>
            <person name="Kjaerbolling I."/>
            <person name="Vesth T.C."/>
            <person name="Frisvad J.C."/>
            <person name="Nybo J.L."/>
            <person name="Theobald S."/>
            <person name="Kuo A."/>
            <person name="Bowyer P."/>
            <person name="Matsuda Y."/>
            <person name="Mondo S."/>
            <person name="Lyhne E.K."/>
            <person name="Kogle M.E."/>
            <person name="Clum A."/>
            <person name="Lipzen A."/>
            <person name="Salamov A."/>
            <person name="Ngan C.Y."/>
            <person name="Daum C."/>
            <person name="Chiniquy J."/>
            <person name="Barry K."/>
            <person name="LaButti K."/>
            <person name="Simmons B.A."/>
            <person name="Magnuson J.K."/>
            <person name="Mortensen U.H."/>
            <person name="Larsen T.O."/>
            <person name="Grigoriev I.V."/>
            <person name="Baker S.E."/>
            <person name="Andersen M.R."/>
            <person name="Nordberg H.P."/>
            <person name="Cantor M.N."/>
            <person name="Hua S.X."/>
        </authorList>
    </citation>
    <scope>NUCLEOTIDE SEQUENCE [LARGE SCALE GENOMIC DNA]</scope>
    <source>
        <strain evidence="10 11">CBS 102.13</strain>
    </source>
</reference>
<accession>A0A2I2FIM9</accession>
<dbReference type="PIRSF" id="PIRSF005225">
    <property type="entry name" value="LAG1_LAC1"/>
    <property type="match status" value="1"/>
</dbReference>
<comment type="subcellular location">
    <subcellularLocation>
        <location evidence="1">Membrane</location>
        <topology evidence="1">Multi-pass membrane protein</topology>
    </subcellularLocation>
</comment>
<dbReference type="PROSITE" id="PS50922">
    <property type="entry name" value="TLC"/>
    <property type="match status" value="1"/>
</dbReference>
<dbReference type="GO" id="GO:0046513">
    <property type="term" value="P:ceramide biosynthetic process"/>
    <property type="evidence" value="ECO:0007669"/>
    <property type="project" value="InterPro"/>
</dbReference>
<gene>
    <name evidence="10" type="ORF">BDW47DRAFT_134821</name>
</gene>
<evidence type="ECO:0000256" key="5">
    <source>
        <dbReference type="ARBA" id="ARBA00023136"/>
    </source>
</evidence>
<evidence type="ECO:0000313" key="11">
    <source>
        <dbReference type="Proteomes" id="UP000234585"/>
    </source>
</evidence>
<feature type="transmembrane region" description="Helical" evidence="8">
    <location>
        <begin position="125"/>
        <end position="143"/>
    </location>
</feature>
<evidence type="ECO:0000256" key="6">
    <source>
        <dbReference type="PROSITE-ProRule" id="PRU00205"/>
    </source>
</evidence>
<dbReference type="EMBL" id="KZ559124">
    <property type="protein sequence ID" value="PLB40473.1"/>
    <property type="molecule type" value="Genomic_DNA"/>
</dbReference>
<proteinExistence type="inferred from homology"/>
<dbReference type="InterPro" id="IPR016439">
    <property type="entry name" value="Lag1/Lac1-like"/>
</dbReference>
<keyword evidence="3 6" id="KW-0812">Transmembrane</keyword>
<sequence length="340" mass="39185">MKGILLGYSCPSSASITSFDLPYYDSNTGNYGRGWKDIYFITATTILLTTMWSVSVKYVFEPIGRRMGLGKHKAKRFGEQTWLGMYCLSMWTLGMYIWTQSEHWMDGWAFFATFMSKQLDGKLKFYILTSLAFWLSQIIVVNVEKKRSDYALYMAHHVLTVVLFWINYVYGMHDAILVVSNLMEAADVFLCSTKILQYLNWKTSGNVSFATFVVVWIVSRHVIFVRFCWIFIRGIPAEMPYGCYSGVIRQLNETGNDCHSWGRLAGPFWDAQAPVCMTPVFKSIIVVFLLLLELMCVAWSVEIVQVTMRAVRKGYSEDVRSDTEEDAYREAEKKAKVNQQ</sequence>
<keyword evidence="5 6" id="KW-0472">Membrane</keyword>
<evidence type="ECO:0000256" key="8">
    <source>
        <dbReference type="SAM" id="Phobius"/>
    </source>
</evidence>
<evidence type="ECO:0000256" key="1">
    <source>
        <dbReference type="ARBA" id="ARBA00004141"/>
    </source>
</evidence>
<evidence type="ECO:0000256" key="4">
    <source>
        <dbReference type="ARBA" id="ARBA00022989"/>
    </source>
</evidence>
<dbReference type="GO" id="GO:0016020">
    <property type="term" value="C:membrane"/>
    <property type="evidence" value="ECO:0007669"/>
    <property type="project" value="UniProtKB-SubCell"/>
</dbReference>
<feature type="transmembrane region" description="Helical" evidence="8">
    <location>
        <begin position="208"/>
        <end position="232"/>
    </location>
</feature>
<protein>
    <submittedName>
        <fullName evidence="10">TLC domain-domain-containing protein</fullName>
    </submittedName>
</protein>
<dbReference type="Proteomes" id="UP000234585">
    <property type="component" value="Unassembled WGS sequence"/>
</dbReference>
<keyword evidence="11" id="KW-1185">Reference proteome</keyword>
<dbReference type="RefSeq" id="XP_024674485.1">
    <property type="nucleotide sequence ID" value="XM_024818177.1"/>
</dbReference>
<feature type="transmembrane region" description="Helical" evidence="8">
    <location>
        <begin position="150"/>
        <end position="170"/>
    </location>
</feature>
<dbReference type="InterPro" id="IPR006634">
    <property type="entry name" value="TLC-dom"/>
</dbReference>
<dbReference type="STRING" id="41067.A0A2I2FIM9"/>
<feature type="domain" description="TLC" evidence="9">
    <location>
        <begin position="72"/>
        <end position="312"/>
    </location>
</feature>
<dbReference type="Pfam" id="PF03798">
    <property type="entry name" value="TRAM_LAG1_CLN8"/>
    <property type="match status" value="1"/>
</dbReference>
<dbReference type="SMART" id="SM00724">
    <property type="entry name" value="TLC"/>
    <property type="match status" value="1"/>
</dbReference>
<evidence type="ECO:0000259" key="9">
    <source>
        <dbReference type="PROSITE" id="PS50922"/>
    </source>
</evidence>
<organism evidence="10 11">
    <name type="scientific">Aspergillus candidus</name>
    <dbReference type="NCBI Taxonomy" id="41067"/>
    <lineage>
        <taxon>Eukaryota</taxon>
        <taxon>Fungi</taxon>
        <taxon>Dikarya</taxon>
        <taxon>Ascomycota</taxon>
        <taxon>Pezizomycotina</taxon>
        <taxon>Eurotiomycetes</taxon>
        <taxon>Eurotiomycetidae</taxon>
        <taxon>Eurotiales</taxon>
        <taxon>Aspergillaceae</taxon>
        <taxon>Aspergillus</taxon>
        <taxon>Aspergillus subgen. Circumdati</taxon>
    </lineage>
</organism>
<dbReference type="GO" id="GO:0050291">
    <property type="term" value="F:sphingosine N-acyltransferase activity"/>
    <property type="evidence" value="ECO:0007669"/>
    <property type="project" value="InterPro"/>
</dbReference>
<dbReference type="OrthoDB" id="256333at2759"/>